<dbReference type="GO" id="GO:0005886">
    <property type="term" value="C:plasma membrane"/>
    <property type="evidence" value="ECO:0007669"/>
    <property type="project" value="TreeGrafter"/>
</dbReference>
<dbReference type="EMBL" id="MIJE01000001">
    <property type="protein sequence ID" value="OEF98323.1"/>
    <property type="molecule type" value="Genomic_DNA"/>
</dbReference>
<dbReference type="STRING" id="766136.BHF68_01185"/>
<dbReference type="Proteomes" id="UP000094296">
    <property type="component" value="Unassembled WGS sequence"/>
</dbReference>
<dbReference type="Pfam" id="PF00437">
    <property type="entry name" value="T2SSE"/>
    <property type="match status" value="1"/>
</dbReference>
<dbReference type="Pfam" id="PF05157">
    <property type="entry name" value="MshEN"/>
    <property type="match status" value="1"/>
</dbReference>
<dbReference type="SUPFAM" id="SSF160246">
    <property type="entry name" value="EspE N-terminal domain-like"/>
    <property type="match status" value="1"/>
</dbReference>
<protein>
    <submittedName>
        <fullName evidence="5">Type II secretion system protein GspE</fullName>
    </submittedName>
</protein>
<keyword evidence="2" id="KW-0547">Nucleotide-binding</keyword>
<evidence type="ECO:0000256" key="2">
    <source>
        <dbReference type="ARBA" id="ARBA00022741"/>
    </source>
</evidence>
<dbReference type="InterPro" id="IPR003593">
    <property type="entry name" value="AAA+_ATPase"/>
</dbReference>
<dbReference type="RefSeq" id="WP_069641815.1">
    <property type="nucleotide sequence ID" value="NZ_MIJE01000001.1"/>
</dbReference>
<dbReference type="InterPro" id="IPR001482">
    <property type="entry name" value="T2SS/T4SS_dom"/>
</dbReference>
<dbReference type="FunFam" id="3.30.450.90:FF:000001">
    <property type="entry name" value="Type II secretion system ATPase GspE"/>
    <property type="match status" value="1"/>
</dbReference>
<dbReference type="SMART" id="SM00382">
    <property type="entry name" value="AAA"/>
    <property type="match status" value="1"/>
</dbReference>
<evidence type="ECO:0000313" key="5">
    <source>
        <dbReference type="EMBL" id="OEF98323.1"/>
    </source>
</evidence>
<dbReference type="GO" id="GO:0005524">
    <property type="term" value="F:ATP binding"/>
    <property type="evidence" value="ECO:0007669"/>
    <property type="project" value="UniProtKB-KW"/>
</dbReference>
<evidence type="ECO:0000256" key="3">
    <source>
        <dbReference type="ARBA" id="ARBA00022840"/>
    </source>
</evidence>
<dbReference type="InterPro" id="IPR037257">
    <property type="entry name" value="T2SS_E_N_sf"/>
</dbReference>
<dbReference type="Gene3D" id="3.40.50.300">
    <property type="entry name" value="P-loop containing nucleotide triphosphate hydrolases"/>
    <property type="match status" value="1"/>
</dbReference>
<evidence type="ECO:0000313" key="6">
    <source>
        <dbReference type="Proteomes" id="UP000094296"/>
    </source>
</evidence>
<dbReference type="GO" id="GO:0016887">
    <property type="term" value="F:ATP hydrolysis activity"/>
    <property type="evidence" value="ECO:0007669"/>
    <property type="project" value="TreeGrafter"/>
</dbReference>
<reference evidence="5 6" key="1">
    <citation type="submission" date="2016-09" db="EMBL/GenBank/DDBJ databases">
        <title>Draft genome sequence for the type strain of Desulfuribacillus alkaliarsenatis AHT28, an obligately anaerobic, sulfidogenic bacterium isolated from Russian soda lake sediments.</title>
        <authorList>
            <person name="Abin C.A."/>
            <person name="Hollibaugh J.T."/>
        </authorList>
    </citation>
    <scope>NUCLEOTIDE SEQUENCE [LARGE SCALE GENOMIC DNA]</scope>
    <source>
        <strain evidence="5 6">AHT28</strain>
    </source>
</reference>
<organism evidence="5 6">
    <name type="scientific">Desulfuribacillus alkaliarsenatis</name>
    <dbReference type="NCBI Taxonomy" id="766136"/>
    <lineage>
        <taxon>Bacteria</taxon>
        <taxon>Bacillati</taxon>
        <taxon>Bacillota</taxon>
        <taxon>Desulfuribacillia</taxon>
        <taxon>Desulfuribacillales</taxon>
        <taxon>Desulfuribacillaceae</taxon>
        <taxon>Desulfuribacillus</taxon>
    </lineage>
</organism>
<dbReference type="OrthoDB" id="9808272at2"/>
<dbReference type="InterPro" id="IPR027417">
    <property type="entry name" value="P-loop_NTPase"/>
</dbReference>
<accession>A0A1E5G589</accession>
<evidence type="ECO:0000259" key="4">
    <source>
        <dbReference type="PROSITE" id="PS00662"/>
    </source>
</evidence>
<name>A0A1E5G589_9FIRM</name>
<dbReference type="PANTHER" id="PTHR30258">
    <property type="entry name" value="TYPE II SECRETION SYSTEM PROTEIN GSPE-RELATED"/>
    <property type="match status" value="1"/>
</dbReference>
<proteinExistence type="inferred from homology"/>
<dbReference type="InterPro" id="IPR007831">
    <property type="entry name" value="T2SS_GspE_N"/>
</dbReference>
<gene>
    <name evidence="5" type="ORF">BHF68_01185</name>
</gene>
<dbReference type="PANTHER" id="PTHR30258:SF1">
    <property type="entry name" value="PROTEIN TRANSPORT PROTEIN HOFB HOMOLOG"/>
    <property type="match status" value="1"/>
</dbReference>
<feature type="domain" description="Bacterial type II secretion system protein E" evidence="4">
    <location>
        <begin position="385"/>
        <end position="399"/>
    </location>
</feature>
<dbReference type="FunFam" id="3.30.300.160:FF:000002">
    <property type="entry name" value="Type II secretion system protein E"/>
    <property type="match status" value="1"/>
</dbReference>
<keyword evidence="3" id="KW-0067">ATP-binding</keyword>
<sequence length="569" mass="63448">MAKPGKKRLGDLLVESNLITESQLQEALRVQKEMGVRLGEALIQLGFITQQSINEVLEFQLGIPQIALHKLRLDPKIVKLIDGDLARRHKIIPIEKRDNTLRLAMADPLNLVAFDDVKMATGYEVEPVIATEHELDRVISRYFGLTDSVRQAFGGQLKEMQKQDDSITDTINLDELANATDEAPITKAVNAIIQQSIKEKASDIHIEPAERLLRVRYRIDGILQDMMELPKQTHPSLVSRIKIMADMDISEKRVPQDGRIQIKSGNNNVDLRISTLPTIFGEKVVIRLLDKTNVLFSVYELGMNQQVEERFRETLKQTYGVILITGPTGSGKTTTLYAALNEINDNQKNIVTVEDPVEYVLDRINQIQVNTKVGMTFANGLRSILRQDPDIIMVGEIRDRETAEIAVRSATTGHLVLSTLHTNDAASTLTRLLDLEVEPFLVASALVGVLGQRLVRTICSDCKKSSQLPEGDPWRIFIGVDEKEPVTVYHGAGCSFCNNTGYKGRTAIHEFMPLTKEIRKLVATKASADVIKELAVEQGMITLKKDGIQKALAGITTLNEVVRVSYTDE</sequence>
<evidence type="ECO:0000256" key="1">
    <source>
        <dbReference type="ARBA" id="ARBA00006611"/>
    </source>
</evidence>
<comment type="caution">
    <text evidence="5">The sequence shown here is derived from an EMBL/GenBank/DDBJ whole genome shotgun (WGS) entry which is preliminary data.</text>
</comment>
<dbReference type="CDD" id="cd01129">
    <property type="entry name" value="PulE-GspE-like"/>
    <property type="match status" value="1"/>
</dbReference>
<comment type="similarity">
    <text evidence="1">Belongs to the GSP E family.</text>
</comment>
<dbReference type="SUPFAM" id="SSF52540">
    <property type="entry name" value="P-loop containing nucleoside triphosphate hydrolases"/>
    <property type="match status" value="1"/>
</dbReference>
<dbReference type="Gene3D" id="3.30.300.160">
    <property type="entry name" value="Type II secretion system, protein E, N-terminal domain"/>
    <property type="match status" value="1"/>
</dbReference>
<dbReference type="FunFam" id="3.40.50.300:FF:000398">
    <property type="entry name" value="Type IV pilus assembly ATPase PilB"/>
    <property type="match status" value="1"/>
</dbReference>
<keyword evidence="6" id="KW-1185">Reference proteome</keyword>
<dbReference type="PROSITE" id="PS00662">
    <property type="entry name" value="T2SP_E"/>
    <property type="match status" value="1"/>
</dbReference>
<dbReference type="AlphaFoldDB" id="A0A1E5G589"/>
<dbReference type="Gene3D" id="3.30.450.90">
    <property type="match status" value="1"/>
</dbReference>